<dbReference type="InParanoid" id="F4WYS0"/>
<dbReference type="AlphaFoldDB" id="F4WYS0"/>
<gene>
    <name evidence="2" type="ORF">G5I_11134</name>
</gene>
<evidence type="ECO:0000313" key="3">
    <source>
        <dbReference type="Proteomes" id="UP000007755"/>
    </source>
</evidence>
<dbReference type="Proteomes" id="UP000007755">
    <property type="component" value="Unassembled WGS sequence"/>
</dbReference>
<feature type="region of interest" description="Disordered" evidence="1">
    <location>
        <begin position="212"/>
        <end position="241"/>
    </location>
</feature>
<dbReference type="EMBL" id="GL888463">
    <property type="protein sequence ID" value="EGI60574.1"/>
    <property type="molecule type" value="Genomic_DNA"/>
</dbReference>
<sequence length="241" mass="26768">MPINRNKQGTARCILTHFLPVGIPRLEYPPAPPSTTQIEELSIKEDREFKEDDGDTENHRCHGTDEIDCPKYPDLDISYLRRRGEYNFSSRLAARDAIPDEKTSFSNNLASSCVEIARGTYFSLSSTLDSHAPVRHDNAQHHGNGKCRLITPSAINRYKVDGRRALKPPLGPASTSRAAPHRFVSPSLTVSHRETLPALPADLPQAMRLVAGRTEPSRAEHLVNACKPPKPRPRSRQNGAP</sequence>
<evidence type="ECO:0000313" key="2">
    <source>
        <dbReference type="EMBL" id="EGI60574.1"/>
    </source>
</evidence>
<accession>F4WYS0</accession>
<reference evidence="2" key="1">
    <citation type="submission" date="2011-02" db="EMBL/GenBank/DDBJ databases">
        <title>The genome of the leaf-cutting ant Acromyrmex echinatior suggests key adaptations to social evolution and fungus farming.</title>
        <authorList>
            <person name="Nygaard S."/>
            <person name="Zhang G."/>
        </authorList>
    </citation>
    <scope>NUCLEOTIDE SEQUENCE</scope>
</reference>
<proteinExistence type="predicted"/>
<keyword evidence="3" id="KW-1185">Reference proteome</keyword>
<organism evidence="3">
    <name type="scientific">Acromyrmex echinatior</name>
    <name type="common">Panamanian leafcutter ant</name>
    <name type="synonym">Acromyrmex octospinosus echinatior</name>
    <dbReference type="NCBI Taxonomy" id="103372"/>
    <lineage>
        <taxon>Eukaryota</taxon>
        <taxon>Metazoa</taxon>
        <taxon>Ecdysozoa</taxon>
        <taxon>Arthropoda</taxon>
        <taxon>Hexapoda</taxon>
        <taxon>Insecta</taxon>
        <taxon>Pterygota</taxon>
        <taxon>Neoptera</taxon>
        <taxon>Endopterygota</taxon>
        <taxon>Hymenoptera</taxon>
        <taxon>Apocrita</taxon>
        <taxon>Aculeata</taxon>
        <taxon>Formicoidea</taxon>
        <taxon>Formicidae</taxon>
        <taxon>Myrmicinae</taxon>
        <taxon>Acromyrmex</taxon>
    </lineage>
</organism>
<protein>
    <submittedName>
        <fullName evidence="2">Uncharacterized protein</fullName>
    </submittedName>
</protein>
<evidence type="ECO:0000256" key="1">
    <source>
        <dbReference type="SAM" id="MobiDB-lite"/>
    </source>
</evidence>
<name>F4WYS0_ACREC</name>